<dbReference type="EMBL" id="CAFBMO010000002">
    <property type="protein sequence ID" value="CAB4893744.1"/>
    <property type="molecule type" value="Genomic_DNA"/>
</dbReference>
<evidence type="ECO:0000256" key="2">
    <source>
        <dbReference type="SAM" id="Phobius"/>
    </source>
</evidence>
<keyword evidence="2" id="KW-0812">Transmembrane</keyword>
<proteinExistence type="predicted"/>
<evidence type="ECO:0000256" key="1">
    <source>
        <dbReference type="SAM" id="MobiDB-lite"/>
    </source>
</evidence>
<keyword evidence="2" id="KW-1133">Transmembrane helix</keyword>
<evidence type="ECO:0000313" key="3">
    <source>
        <dbReference type="EMBL" id="CAB4629586.1"/>
    </source>
</evidence>
<sequence>MSRHTPLEVAGRAFHGAVAGATALAAEVTEYATRGAATRNEDRPHLKLVSPLRPVKASRGTFAMVMGALLIVGLGAMLLINTQLAQGSFALSELKGQLSTLTEQEAVLSEQVASAAAPESLANKAHALGMVPSKNPVFLSVPDGKVLGKPRPAIGDGVPVNMAANGTAAEITGGNALGERPVPGPNYDPAAADAKAKATKKSEDSLWQEVPVQVGNIGSGDAGLVAVPVR</sequence>
<dbReference type="EMBL" id="CAEZVB010000093">
    <property type="protein sequence ID" value="CAB4629586.1"/>
    <property type="molecule type" value="Genomic_DNA"/>
</dbReference>
<organism evidence="3">
    <name type="scientific">freshwater metagenome</name>
    <dbReference type="NCBI Taxonomy" id="449393"/>
    <lineage>
        <taxon>unclassified sequences</taxon>
        <taxon>metagenomes</taxon>
        <taxon>ecological metagenomes</taxon>
    </lineage>
</organism>
<keyword evidence="2" id="KW-0472">Membrane</keyword>
<gene>
    <name evidence="3" type="ORF">UFOPK1908_01378</name>
    <name evidence="4" type="ORF">UFOPK3576_00062</name>
</gene>
<feature type="region of interest" description="Disordered" evidence="1">
    <location>
        <begin position="174"/>
        <end position="200"/>
    </location>
</feature>
<protein>
    <submittedName>
        <fullName evidence="3">Unannotated protein</fullName>
    </submittedName>
</protein>
<evidence type="ECO:0000313" key="4">
    <source>
        <dbReference type="EMBL" id="CAB4893744.1"/>
    </source>
</evidence>
<name>A0A6J6IYB4_9ZZZZ</name>
<accession>A0A6J6IYB4</accession>
<dbReference type="AlphaFoldDB" id="A0A6J6IYB4"/>
<reference evidence="3" key="1">
    <citation type="submission" date="2020-05" db="EMBL/GenBank/DDBJ databases">
        <authorList>
            <person name="Chiriac C."/>
            <person name="Salcher M."/>
            <person name="Ghai R."/>
            <person name="Kavagutti S V."/>
        </authorList>
    </citation>
    <scope>NUCLEOTIDE SEQUENCE</scope>
</reference>
<feature type="transmembrane region" description="Helical" evidence="2">
    <location>
        <begin position="62"/>
        <end position="80"/>
    </location>
</feature>